<evidence type="ECO:0000313" key="2">
    <source>
        <dbReference type="Proteomes" id="UP000195378"/>
    </source>
</evidence>
<proteinExistence type="predicted"/>
<accession>A0A1Y0F7H2</accession>
<name>A0A1Y0F7H2_9LACO</name>
<dbReference type="Proteomes" id="UP000195378">
    <property type="component" value="Chromosome"/>
</dbReference>
<sequence>MPNYVIVRNKDEKPMEYYRQKTKTFVGSLQSASKWNSKKMAQPAYDKLIKNGEKNLEIVDSDKDKQEVMNMLLSGDENTGSQHAMDALDKIKEVTSPRSYQYRNPKLKQKYSKLLQSKQIKTIEKLIKHVWKLVK</sequence>
<gene>
    <name evidence="1" type="ORF">B7R82_04215</name>
</gene>
<reference evidence="1 2" key="1">
    <citation type="submission" date="2017-04" db="EMBL/GenBank/DDBJ databases">
        <title>Complete genome sequence of Lactobacillus salivarius ZLS006, a probiotic strain isolated from healthy piglet.</title>
        <authorList>
            <person name="Zhang D."/>
        </authorList>
    </citation>
    <scope>NUCLEOTIDE SEQUENCE [LARGE SCALE GENOMIC DNA]</scope>
    <source>
        <strain evidence="1 2">ZLS006</strain>
    </source>
</reference>
<protein>
    <submittedName>
        <fullName evidence="1">Uncharacterized protein</fullName>
    </submittedName>
</protein>
<dbReference type="EMBL" id="CP020858">
    <property type="protein sequence ID" value="ARU19238.1"/>
    <property type="molecule type" value="Genomic_DNA"/>
</dbReference>
<dbReference type="RefSeq" id="WP_087448681.1">
    <property type="nucleotide sequence ID" value="NZ_CP020858.1"/>
</dbReference>
<evidence type="ECO:0000313" key="1">
    <source>
        <dbReference type="EMBL" id="ARU19238.1"/>
    </source>
</evidence>
<dbReference type="AlphaFoldDB" id="A0A1Y0F7H2"/>
<organism evidence="1 2">
    <name type="scientific">Ligilactobacillus salivarius</name>
    <dbReference type="NCBI Taxonomy" id="1624"/>
    <lineage>
        <taxon>Bacteria</taxon>
        <taxon>Bacillati</taxon>
        <taxon>Bacillota</taxon>
        <taxon>Bacilli</taxon>
        <taxon>Lactobacillales</taxon>
        <taxon>Lactobacillaceae</taxon>
        <taxon>Ligilactobacillus</taxon>
    </lineage>
</organism>